<sequence>MSFADILDAKPKEPKLYQILGCDGRATTDQITAEYRSRVRDCHPDKVMKGEESTATTEKFVELQNAYSILTSETSRKSYDSWLHSPFPVTFEEFAKSQDKFQMSTHWAVPKTQSSIKDIPSESLTEKLSTDSDKTSSRWADGVEGTHGFRFYSLVGRFYSLCMNAYSFDGLVVAALLFICTCAYLKRVPRVSSWLLSEKKGFFGVFYKAAVIGIRLHSFVALSCLSAAVYQKTVLPKGVKQKVKKAKKEGPKKGKFLHIAPKKAHIIEAEKVSAHVTKIINDKNEEMVKGRADTAVGKNKK</sequence>
<accession>A0AAE9ETV5</accession>
<keyword evidence="6" id="KW-1133">Transmembrane helix</keyword>
<dbReference type="Proteomes" id="UP000827892">
    <property type="component" value="Chromosome IV"/>
</dbReference>
<dbReference type="InterPro" id="IPR036869">
    <property type="entry name" value="J_dom_sf"/>
</dbReference>
<feature type="domain" description="J" evidence="10">
    <location>
        <begin position="15"/>
        <end position="83"/>
    </location>
</feature>
<keyword evidence="8" id="KW-0472">Membrane</keyword>
<evidence type="ECO:0000256" key="5">
    <source>
        <dbReference type="ARBA" id="ARBA00022729"/>
    </source>
</evidence>
<dbReference type="Gene3D" id="1.10.287.110">
    <property type="entry name" value="DnaJ domain"/>
    <property type="match status" value="1"/>
</dbReference>
<dbReference type="GO" id="GO:0000139">
    <property type="term" value="C:Golgi membrane"/>
    <property type="evidence" value="ECO:0007669"/>
    <property type="project" value="UniProtKB-SubCell"/>
</dbReference>
<dbReference type="PANTHER" id="PTHR44500:SF1">
    <property type="entry name" value="DNAJ HOMOLOG SUBFAMILY C MEMBER 12"/>
    <property type="match status" value="1"/>
</dbReference>
<dbReference type="Proteomes" id="UP000829354">
    <property type="component" value="Chromosome IV"/>
</dbReference>
<keyword evidence="5" id="KW-0732">Signal</keyword>
<evidence type="ECO:0000313" key="12">
    <source>
        <dbReference type="EMBL" id="UMM29220.1"/>
    </source>
</evidence>
<evidence type="ECO:0000256" key="7">
    <source>
        <dbReference type="ARBA" id="ARBA00023034"/>
    </source>
</evidence>
<keyword evidence="7" id="KW-0333">Golgi apparatus</keyword>
<evidence type="ECO:0000313" key="13">
    <source>
        <dbReference type="Proteomes" id="UP000827892"/>
    </source>
</evidence>
<evidence type="ECO:0000256" key="4">
    <source>
        <dbReference type="ARBA" id="ARBA00022692"/>
    </source>
</evidence>
<evidence type="ECO:0000256" key="1">
    <source>
        <dbReference type="ARBA" id="ARBA00002154"/>
    </source>
</evidence>
<dbReference type="SUPFAM" id="SSF46565">
    <property type="entry name" value="Chaperone J-domain"/>
    <property type="match status" value="1"/>
</dbReference>
<evidence type="ECO:0000256" key="8">
    <source>
        <dbReference type="ARBA" id="ARBA00023136"/>
    </source>
</evidence>
<dbReference type="PRINTS" id="PR00625">
    <property type="entry name" value="JDOMAIN"/>
</dbReference>
<gene>
    <name evidence="11" type="ORF">L3Y34_004576</name>
    <name evidence="12" type="ORF">L5515_011691</name>
</gene>
<dbReference type="EMBL" id="CP092623">
    <property type="protein sequence ID" value="UMM29220.1"/>
    <property type="molecule type" value="Genomic_DNA"/>
</dbReference>
<evidence type="ECO:0000256" key="2">
    <source>
        <dbReference type="ARBA" id="ARBA00004614"/>
    </source>
</evidence>
<name>A0AAE9ETV5_CAEBR</name>
<dbReference type="PROSITE" id="PS50076">
    <property type="entry name" value="DNAJ_2"/>
    <property type="match status" value="1"/>
</dbReference>
<evidence type="ECO:0000256" key="9">
    <source>
        <dbReference type="ARBA" id="ARBA00023186"/>
    </source>
</evidence>
<dbReference type="InterPro" id="IPR009653">
    <property type="entry name" value="Ksh1"/>
</dbReference>
<reference evidence="12 14" key="1">
    <citation type="submission" date="2022-04" db="EMBL/GenBank/DDBJ databases">
        <title>Chromosome-level reference genomes for two strains of Caenorhabditis briggsae: an improved platform for comparative genomics.</title>
        <authorList>
            <person name="Stevens L."/>
            <person name="Andersen E."/>
        </authorList>
    </citation>
    <scope>NUCLEOTIDE SEQUENCE [LARGE SCALE GENOMIC DNA]</scope>
    <source>
        <strain evidence="12">VX34</strain>
        <tissue evidence="12">Whole-organism</tissue>
    </source>
</reference>
<comment type="similarity">
    <text evidence="3">Belongs to the KISH family.</text>
</comment>
<protein>
    <recommendedName>
        <fullName evidence="10">J domain-containing protein</fullName>
    </recommendedName>
</protein>
<comment type="function">
    <text evidence="1">Involved in the early part of the secretory pathway.</text>
</comment>
<evidence type="ECO:0000256" key="3">
    <source>
        <dbReference type="ARBA" id="ARBA00008961"/>
    </source>
</evidence>
<dbReference type="EMBL" id="CP090894">
    <property type="protein sequence ID" value="ULT96009.1"/>
    <property type="molecule type" value="Genomic_DNA"/>
</dbReference>
<dbReference type="InterPro" id="IPR029827">
    <property type="entry name" value="JDP1-like"/>
</dbReference>
<organism evidence="12 14">
    <name type="scientific">Caenorhabditis briggsae</name>
    <dbReference type="NCBI Taxonomy" id="6238"/>
    <lineage>
        <taxon>Eukaryota</taxon>
        <taxon>Metazoa</taxon>
        <taxon>Ecdysozoa</taxon>
        <taxon>Nematoda</taxon>
        <taxon>Chromadorea</taxon>
        <taxon>Rhabditida</taxon>
        <taxon>Rhabditina</taxon>
        <taxon>Rhabditomorpha</taxon>
        <taxon>Rhabditoidea</taxon>
        <taxon>Rhabditidae</taxon>
        <taxon>Peloderinae</taxon>
        <taxon>Caenorhabditis</taxon>
    </lineage>
</organism>
<keyword evidence="9" id="KW-0143">Chaperone</keyword>
<proteinExistence type="inferred from homology"/>
<comment type="subcellular location">
    <subcellularLocation>
        <location evidence="2">Golgi apparatus membrane</location>
        <topology evidence="2">Single-pass type I membrane protein</topology>
    </subcellularLocation>
</comment>
<dbReference type="PANTHER" id="PTHR44500">
    <property type="entry name" value="DNAJ HOMOLOG SUBFAMILY C MEMBER 12"/>
    <property type="match status" value="1"/>
</dbReference>
<evidence type="ECO:0000313" key="11">
    <source>
        <dbReference type="EMBL" id="ULT96009.1"/>
    </source>
</evidence>
<dbReference type="Pfam" id="PF06842">
    <property type="entry name" value="DUF1242"/>
    <property type="match status" value="1"/>
</dbReference>
<evidence type="ECO:0000256" key="6">
    <source>
        <dbReference type="ARBA" id="ARBA00022989"/>
    </source>
</evidence>
<dbReference type="SMART" id="SM00271">
    <property type="entry name" value="DnaJ"/>
    <property type="match status" value="1"/>
</dbReference>
<dbReference type="InterPro" id="IPR001623">
    <property type="entry name" value="DnaJ_domain"/>
</dbReference>
<evidence type="ECO:0000313" key="14">
    <source>
        <dbReference type="Proteomes" id="UP000829354"/>
    </source>
</evidence>
<dbReference type="Pfam" id="PF09495">
    <property type="entry name" value="DUF2462"/>
    <property type="match status" value="1"/>
</dbReference>
<evidence type="ECO:0000259" key="10">
    <source>
        <dbReference type="PROSITE" id="PS50076"/>
    </source>
</evidence>
<dbReference type="InterPro" id="IPR019034">
    <property type="entry name" value="UPF0390"/>
</dbReference>
<reference evidence="11 13" key="2">
    <citation type="submission" date="2022-05" db="EMBL/GenBank/DDBJ databases">
        <title>Chromosome-level reference genomes for two strains of Caenorhabditis briggsae: an improved platform for comparative genomics.</title>
        <authorList>
            <person name="Stevens L."/>
            <person name="Andersen E.C."/>
        </authorList>
    </citation>
    <scope>NUCLEOTIDE SEQUENCE [LARGE SCALE GENOMIC DNA]</scope>
    <source>
        <strain evidence="11">QX1410_ONT</strain>
        <tissue evidence="11">Whole-organism</tissue>
    </source>
</reference>
<keyword evidence="4" id="KW-0812">Transmembrane</keyword>
<keyword evidence="14" id="KW-1185">Reference proteome</keyword>
<dbReference type="CDD" id="cd06257">
    <property type="entry name" value="DnaJ"/>
    <property type="match status" value="1"/>
</dbReference>
<dbReference type="Pfam" id="PF00226">
    <property type="entry name" value="DnaJ"/>
    <property type="match status" value="1"/>
</dbReference>
<dbReference type="AlphaFoldDB" id="A0AAE9ETV5"/>